<dbReference type="RefSeq" id="WP_076164298.1">
    <property type="nucleotide sequence ID" value="NZ_JBEZVB010000018.1"/>
</dbReference>
<dbReference type="InterPro" id="IPR024520">
    <property type="entry name" value="DUF3558"/>
</dbReference>
<proteinExistence type="predicted"/>
<dbReference type="STRING" id="76021.BS329_28560"/>
<dbReference type="AlphaFoldDB" id="A0A1R0KMB8"/>
<gene>
    <name evidence="3" type="ORF">BS329_28560</name>
</gene>
<accession>A0A1R0KMB8</accession>
<feature type="region of interest" description="Disordered" evidence="1">
    <location>
        <begin position="17"/>
        <end position="53"/>
    </location>
</feature>
<feature type="signal peptide" evidence="2">
    <location>
        <begin position="1"/>
        <end position="25"/>
    </location>
</feature>
<dbReference type="PROSITE" id="PS51257">
    <property type="entry name" value="PROKAR_LIPOPROTEIN"/>
    <property type="match status" value="1"/>
</dbReference>
<dbReference type="Pfam" id="PF12079">
    <property type="entry name" value="DUF3558"/>
    <property type="match status" value="1"/>
</dbReference>
<feature type="compositionally biased region" description="Low complexity" evidence="1">
    <location>
        <begin position="19"/>
        <end position="47"/>
    </location>
</feature>
<evidence type="ECO:0008006" key="5">
    <source>
        <dbReference type="Google" id="ProtNLM"/>
    </source>
</evidence>
<feature type="chain" id="PRO_5013226405" description="DUF3558 domain-containing protein" evidence="2">
    <location>
        <begin position="26"/>
        <end position="207"/>
    </location>
</feature>
<organism evidence="3 4">
    <name type="scientific">Amycolatopsis coloradensis</name>
    <dbReference type="NCBI Taxonomy" id="76021"/>
    <lineage>
        <taxon>Bacteria</taxon>
        <taxon>Bacillati</taxon>
        <taxon>Actinomycetota</taxon>
        <taxon>Actinomycetes</taxon>
        <taxon>Pseudonocardiales</taxon>
        <taxon>Pseudonocardiaceae</taxon>
        <taxon>Amycolatopsis</taxon>
    </lineage>
</organism>
<keyword evidence="4" id="KW-1185">Reference proteome</keyword>
<comment type="caution">
    <text evidence="3">The sequence shown here is derived from an EMBL/GenBank/DDBJ whole genome shotgun (WGS) entry which is preliminary data.</text>
</comment>
<name>A0A1R0KMB8_9PSEU</name>
<keyword evidence="2" id="KW-0732">Signal</keyword>
<reference evidence="3 4" key="1">
    <citation type="submission" date="2016-01" db="EMBL/GenBank/DDBJ databases">
        <title>Amycolatopsis coloradensis genome sequencing and assembly.</title>
        <authorList>
            <person name="Mayilraj S."/>
        </authorList>
    </citation>
    <scope>NUCLEOTIDE SEQUENCE [LARGE SCALE GENOMIC DNA]</scope>
    <source>
        <strain evidence="3 4">DSM 44225</strain>
    </source>
</reference>
<dbReference type="OrthoDB" id="3678908at2"/>
<evidence type="ECO:0000313" key="3">
    <source>
        <dbReference type="EMBL" id="OLZ47816.1"/>
    </source>
</evidence>
<dbReference type="Proteomes" id="UP000187486">
    <property type="component" value="Unassembled WGS sequence"/>
</dbReference>
<dbReference type="EMBL" id="MQUQ01000015">
    <property type="protein sequence ID" value="OLZ47816.1"/>
    <property type="molecule type" value="Genomic_DNA"/>
</dbReference>
<evidence type="ECO:0000256" key="2">
    <source>
        <dbReference type="SAM" id="SignalP"/>
    </source>
</evidence>
<evidence type="ECO:0000256" key="1">
    <source>
        <dbReference type="SAM" id="MobiDB-lite"/>
    </source>
</evidence>
<sequence>MRRSILLIGATALALSACSPPTTNGTPTPTSGGASPSPSSSSDQAPGPDVPKVATPLTLTQVKRAPCNALTEKQAGELLGSGASPKESMDGAAGPSCMWSIPATSRPLVDVIFGRTPDGGTASVYKAKGGAYKLVEPLAPVDGHPLTAYGTKDERPSGKCSVALGASDTETVGIVAELSEANIGKKDPCDAAREAAIRVLTTIRGGN</sequence>
<evidence type="ECO:0000313" key="4">
    <source>
        <dbReference type="Proteomes" id="UP000187486"/>
    </source>
</evidence>
<protein>
    <recommendedName>
        <fullName evidence="5">DUF3558 domain-containing protein</fullName>
    </recommendedName>
</protein>